<keyword evidence="2 4" id="KW-1133">Transmembrane helix</keyword>
<evidence type="ECO:0000256" key="3">
    <source>
        <dbReference type="ARBA" id="ARBA00023136"/>
    </source>
</evidence>
<keyword evidence="4" id="KW-0406">Ion transport</keyword>
<comment type="similarity">
    <text evidence="4">Belongs to the copper transporter (Ctr) (TC 1.A.56) family. SLC31A subfamily.</text>
</comment>
<feature type="region of interest" description="Disordered" evidence="5">
    <location>
        <begin position="78"/>
        <end position="103"/>
    </location>
</feature>
<keyword evidence="1 4" id="KW-0812">Transmembrane</keyword>
<dbReference type="InParanoid" id="A0A1S3K7W4"/>
<feature type="compositionally biased region" description="Basic and acidic residues" evidence="5">
    <location>
        <begin position="84"/>
        <end position="103"/>
    </location>
</feature>
<name>A0A1S3K7W4_LINAN</name>
<organism evidence="6 7">
    <name type="scientific">Lingula anatina</name>
    <name type="common">Brachiopod</name>
    <name type="synonym">Lingula unguis</name>
    <dbReference type="NCBI Taxonomy" id="7574"/>
    <lineage>
        <taxon>Eukaryota</taxon>
        <taxon>Metazoa</taxon>
        <taxon>Spiralia</taxon>
        <taxon>Lophotrochozoa</taxon>
        <taxon>Brachiopoda</taxon>
        <taxon>Linguliformea</taxon>
        <taxon>Lingulata</taxon>
        <taxon>Lingulida</taxon>
        <taxon>Linguloidea</taxon>
        <taxon>Lingulidae</taxon>
        <taxon>Lingula</taxon>
    </lineage>
</organism>
<dbReference type="AlphaFoldDB" id="A0A1S3K7W4"/>
<keyword evidence="4" id="KW-0186">Copper</keyword>
<evidence type="ECO:0000256" key="4">
    <source>
        <dbReference type="RuleBase" id="RU367022"/>
    </source>
</evidence>
<evidence type="ECO:0000256" key="1">
    <source>
        <dbReference type="ARBA" id="ARBA00022692"/>
    </source>
</evidence>
<gene>
    <name evidence="7" type="primary">LOC106179565</name>
</gene>
<evidence type="ECO:0000256" key="2">
    <source>
        <dbReference type="ARBA" id="ARBA00022989"/>
    </source>
</evidence>
<keyword evidence="3 4" id="KW-0472">Membrane</keyword>
<protein>
    <recommendedName>
        <fullName evidence="4">Copper transport protein</fullName>
    </recommendedName>
</protein>
<reference evidence="7" key="1">
    <citation type="submission" date="2025-08" db="UniProtKB">
        <authorList>
            <consortium name="RefSeq"/>
        </authorList>
    </citation>
    <scope>IDENTIFICATION</scope>
    <source>
        <tissue evidence="7">Gonads</tissue>
    </source>
</reference>
<dbReference type="Pfam" id="PF04145">
    <property type="entry name" value="Ctr"/>
    <property type="match status" value="1"/>
</dbReference>
<dbReference type="GO" id="GO:0016020">
    <property type="term" value="C:membrane"/>
    <property type="evidence" value="ECO:0007669"/>
    <property type="project" value="UniProtKB-SubCell"/>
</dbReference>
<accession>A0A1S3K7W4</accession>
<dbReference type="PANTHER" id="PTHR12483:SF115">
    <property type="entry name" value="COPPER TRANSPORT PROTEIN"/>
    <property type="match status" value="1"/>
</dbReference>
<dbReference type="InterPro" id="IPR007274">
    <property type="entry name" value="Cop_transporter"/>
</dbReference>
<keyword evidence="6" id="KW-1185">Reference proteome</keyword>
<proteinExistence type="inferred from homology"/>
<dbReference type="KEGG" id="lak:106179565"/>
<evidence type="ECO:0000313" key="6">
    <source>
        <dbReference type="Proteomes" id="UP000085678"/>
    </source>
</evidence>
<dbReference type="PANTHER" id="PTHR12483">
    <property type="entry name" value="SOLUTE CARRIER FAMILY 31 COPPER TRANSPORTERS"/>
    <property type="match status" value="1"/>
</dbReference>
<dbReference type="RefSeq" id="XP_013418718.1">
    <property type="nucleotide sequence ID" value="XM_013563264.1"/>
</dbReference>
<keyword evidence="4" id="KW-0813">Transport</keyword>
<feature type="transmembrane region" description="Helical" evidence="4">
    <location>
        <begin position="110"/>
        <end position="132"/>
    </location>
</feature>
<comment type="subcellular location">
    <subcellularLocation>
        <location evidence="4">Membrane</location>
        <topology evidence="4">Multi-pass membrane protein</topology>
    </subcellularLocation>
</comment>
<dbReference type="GeneID" id="106179565"/>
<evidence type="ECO:0000313" key="7">
    <source>
        <dbReference type="RefSeq" id="XP_013418718.1"/>
    </source>
</evidence>
<sequence length="180" mass="20498">MNMTEKHGYDMFSTSDILNFHAGTGETLFFEKWLVSQDKQFLVTCVAVFFLAFFHEGLKALVDYVKMSRDRVYDATQSATVRQTSEKDKTEKTGNAESMGHEPRSFSRSFCAFHVLHSLLYMSQMFTAYTLMIIFMTLNVWLCTLVCLGTGIGMLLFRLPLCPMQSPSMDSKENDGKGKD</sequence>
<dbReference type="Proteomes" id="UP000085678">
    <property type="component" value="Unplaced"/>
</dbReference>
<evidence type="ECO:0000256" key="5">
    <source>
        <dbReference type="SAM" id="MobiDB-lite"/>
    </source>
</evidence>
<dbReference type="GO" id="GO:0005375">
    <property type="term" value="F:copper ion transmembrane transporter activity"/>
    <property type="evidence" value="ECO:0007669"/>
    <property type="project" value="UniProtKB-UniRule"/>
</dbReference>
<feature type="transmembrane region" description="Helical" evidence="4">
    <location>
        <begin position="41"/>
        <end position="62"/>
    </location>
</feature>
<feature type="transmembrane region" description="Helical" evidence="4">
    <location>
        <begin position="138"/>
        <end position="159"/>
    </location>
</feature>
<keyword evidence="4" id="KW-0187">Copper transport</keyword>
<dbReference type="OrthoDB" id="161814at2759"/>